<feature type="domain" description="HD/PDEase" evidence="1">
    <location>
        <begin position="20"/>
        <end position="151"/>
    </location>
</feature>
<evidence type="ECO:0000313" key="2">
    <source>
        <dbReference type="EMBL" id="AOT69934.1"/>
    </source>
</evidence>
<dbReference type="Gene3D" id="1.10.3210.10">
    <property type="entry name" value="Hypothetical protein af1432"/>
    <property type="match status" value="1"/>
</dbReference>
<dbReference type="EMBL" id="CP017269">
    <property type="protein sequence ID" value="AOT69934.1"/>
    <property type="molecule type" value="Genomic_DNA"/>
</dbReference>
<proteinExistence type="predicted"/>
<gene>
    <name evidence="2" type="ORF">Gferi_10270</name>
</gene>
<dbReference type="InterPro" id="IPR003607">
    <property type="entry name" value="HD/PDEase_dom"/>
</dbReference>
<dbReference type="Proteomes" id="UP000095743">
    <property type="component" value="Chromosome"/>
</dbReference>
<name>A0A1D8GG74_9FIRM</name>
<evidence type="ECO:0000259" key="1">
    <source>
        <dbReference type="SMART" id="SM00471"/>
    </source>
</evidence>
<reference evidence="2 3" key="1">
    <citation type="submission" date="2016-09" db="EMBL/GenBank/DDBJ databases">
        <title>Genomic analysis reveals versatility of anaerobic energy metabolism of Geosporobacter ferrireducens IRF9 of phylum Firmicutes.</title>
        <authorList>
            <person name="Kim S.-J."/>
        </authorList>
    </citation>
    <scope>NUCLEOTIDE SEQUENCE [LARGE SCALE GENOMIC DNA]</scope>
    <source>
        <strain evidence="2 3">IRF9</strain>
    </source>
</reference>
<protein>
    <submittedName>
        <fullName evidence="2">Phosphohydrolase</fullName>
    </submittedName>
</protein>
<organism evidence="2 3">
    <name type="scientific">Geosporobacter ferrireducens</name>
    <dbReference type="NCBI Taxonomy" id="1424294"/>
    <lineage>
        <taxon>Bacteria</taxon>
        <taxon>Bacillati</taxon>
        <taxon>Bacillota</taxon>
        <taxon>Clostridia</taxon>
        <taxon>Peptostreptococcales</taxon>
        <taxon>Thermotaleaceae</taxon>
        <taxon>Geosporobacter</taxon>
    </lineage>
</organism>
<sequence>MSIPSRKAALEMLLEAGQRNPGPWVEHSLNVAKAAEAIAKAYTKLDAEKAYILGCLHDIGRREGKTKLRHIIDGYDYLMKKGCTECARICLTHSFLLKDVEEALAENDCTDAETAFIQDFITKINYDDYDHLIQLCDGLALPSSLCIIEKRLVQNAIKKGVNELSVHKWKKELELKTYFEEQIGQSIYRLLPEFADSIYQ</sequence>
<dbReference type="AlphaFoldDB" id="A0A1D8GG74"/>
<dbReference type="Pfam" id="PF01966">
    <property type="entry name" value="HD"/>
    <property type="match status" value="1"/>
</dbReference>
<dbReference type="STRING" id="1424294.Gferi_10270"/>
<accession>A0A1D8GG74</accession>
<dbReference type="KEGG" id="gfe:Gferi_10270"/>
<dbReference type="OrthoDB" id="9794480at2"/>
<evidence type="ECO:0000313" key="3">
    <source>
        <dbReference type="Proteomes" id="UP000095743"/>
    </source>
</evidence>
<keyword evidence="3" id="KW-1185">Reference proteome</keyword>
<dbReference type="SMART" id="SM00471">
    <property type="entry name" value="HDc"/>
    <property type="match status" value="1"/>
</dbReference>
<keyword evidence="2" id="KW-0378">Hydrolase</keyword>
<dbReference type="GO" id="GO:0016787">
    <property type="term" value="F:hydrolase activity"/>
    <property type="evidence" value="ECO:0007669"/>
    <property type="project" value="UniProtKB-KW"/>
</dbReference>
<dbReference type="InterPro" id="IPR006674">
    <property type="entry name" value="HD_domain"/>
</dbReference>
<dbReference type="SUPFAM" id="SSF109604">
    <property type="entry name" value="HD-domain/PDEase-like"/>
    <property type="match status" value="1"/>
</dbReference>
<dbReference type="RefSeq" id="WP_069976131.1">
    <property type="nucleotide sequence ID" value="NZ_CP017269.1"/>
</dbReference>